<accession>A0A919R749</accession>
<dbReference type="InterPro" id="IPR036890">
    <property type="entry name" value="HATPase_C_sf"/>
</dbReference>
<proteinExistence type="predicted"/>
<dbReference type="Pfam" id="PF13581">
    <property type="entry name" value="HATPase_c_2"/>
    <property type="match status" value="1"/>
</dbReference>
<dbReference type="CDD" id="cd16936">
    <property type="entry name" value="HATPase_RsbW-like"/>
    <property type="match status" value="1"/>
</dbReference>
<keyword evidence="4" id="KW-1185">Reference proteome</keyword>
<sequence length="123" mass="12822">MTSFLSGWPVLDAAELIVSELATNAIRHSASRRFGGRFQVMIHAQHDRVWLGVADEGGPDRPALAVPGEHEEGGRGLVLVAALAESCGVRGDEQGRTVWALMLVEPAAVGSARPDPGAESAGA</sequence>
<evidence type="ECO:0000313" key="4">
    <source>
        <dbReference type="Proteomes" id="UP000655287"/>
    </source>
</evidence>
<comment type="caution">
    <text evidence="3">The sequence shown here is derived from an EMBL/GenBank/DDBJ whole genome shotgun (WGS) entry which is preliminary data.</text>
</comment>
<dbReference type="GO" id="GO:0004674">
    <property type="term" value="F:protein serine/threonine kinase activity"/>
    <property type="evidence" value="ECO:0007669"/>
    <property type="project" value="UniProtKB-KW"/>
</dbReference>
<dbReference type="AlphaFoldDB" id="A0A919R749"/>
<dbReference type="Proteomes" id="UP000655287">
    <property type="component" value="Unassembled WGS sequence"/>
</dbReference>
<name>A0A919R749_9ACTN</name>
<dbReference type="PANTHER" id="PTHR35526:SF3">
    <property type="entry name" value="ANTI-SIGMA-F FACTOR RSBW"/>
    <property type="match status" value="1"/>
</dbReference>
<dbReference type="SUPFAM" id="SSF55874">
    <property type="entry name" value="ATPase domain of HSP90 chaperone/DNA topoisomerase II/histidine kinase"/>
    <property type="match status" value="1"/>
</dbReference>
<reference evidence="3" key="1">
    <citation type="submission" date="2021-01" db="EMBL/GenBank/DDBJ databases">
        <title>Whole genome shotgun sequence of Sphaerisporangium rufum NBRC 109079.</title>
        <authorList>
            <person name="Komaki H."/>
            <person name="Tamura T."/>
        </authorList>
    </citation>
    <scope>NUCLEOTIDE SEQUENCE</scope>
    <source>
        <strain evidence="3">NBRC 109079</strain>
    </source>
</reference>
<dbReference type="Gene3D" id="3.30.565.10">
    <property type="entry name" value="Histidine kinase-like ATPase, C-terminal domain"/>
    <property type="match status" value="1"/>
</dbReference>
<dbReference type="InterPro" id="IPR050267">
    <property type="entry name" value="Anti-sigma-factor_SerPK"/>
</dbReference>
<gene>
    <name evidence="3" type="ORF">Sru01_57010</name>
</gene>
<evidence type="ECO:0000256" key="1">
    <source>
        <dbReference type="ARBA" id="ARBA00022527"/>
    </source>
</evidence>
<dbReference type="EMBL" id="BOOU01000078">
    <property type="protein sequence ID" value="GII80719.1"/>
    <property type="molecule type" value="Genomic_DNA"/>
</dbReference>
<feature type="domain" description="Histidine kinase/HSP90-like ATPase" evidence="2">
    <location>
        <begin position="11"/>
        <end position="100"/>
    </location>
</feature>
<dbReference type="InterPro" id="IPR003594">
    <property type="entry name" value="HATPase_dom"/>
</dbReference>
<keyword evidence="1" id="KW-0808">Transferase</keyword>
<organism evidence="3 4">
    <name type="scientific">Sphaerisporangium rufum</name>
    <dbReference type="NCBI Taxonomy" id="1381558"/>
    <lineage>
        <taxon>Bacteria</taxon>
        <taxon>Bacillati</taxon>
        <taxon>Actinomycetota</taxon>
        <taxon>Actinomycetes</taxon>
        <taxon>Streptosporangiales</taxon>
        <taxon>Streptosporangiaceae</taxon>
        <taxon>Sphaerisporangium</taxon>
    </lineage>
</organism>
<evidence type="ECO:0000259" key="2">
    <source>
        <dbReference type="Pfam" id="PF13581"/>
    </source>
</evidence>
<protein>
    <recommendedName>
        <fullName evidence="2">Histidine kinase/HSP90-like ATPase domain-containing protein</fullName>
    </recommendedName>
</protein>
<keyword evidence="1" id="KW-0418">Kinase</keyword>
<keyword evidence="1" id="KW-0723">Serine/threonine-protein kinase</keyword>
<dbReference type="PANTHER" id="PTHR35526">
    <property type="entry name" value="ANTI-SIGMA-F FACTOR RSBW-RELATED"/>
    <property type="match status" value="1"/>
</dbReference>
<evidence type="ECO:0000313" key="3">
    <source>
        <dbReference type="EMBL" id="GII80719.1"/>
    </source>
</evidence>